<dbReference type="GO" id="GO:0005886">
    <property type="term" value="C:plasma membrane"/>
    <property type="evidence" value="ECO:0007669"/>
    <property type="project" value="UniProtKB-SubCell"/>
</dbReference>
<comment type="subcellular location">
    <subcellularLocation>
        <location evidence="1">Cell membrane</location>
        <topology evidence="1">Multi-pass membrane protein</topology>
    </subcellularLocation>
</comment>
<evidence type="ECO:0000256" key="1">
    <source>
        <dbReference type="ARBA" id="ARBA00004651"/>
    </source>
</evidence>
<evidence type="ECO:0000313" key="8">
    <source>
        <dbReference type="Proteomes" id="UP000283426"/>
    </source>
</evidence>
<comment type="similarity">
    <text evidence="2">Belongs to the polysaccharide synthase family.</text>
</comment>
<keyword evidence="3" id="KW-1003">Cell membrane</keyword>
<dbReference type="PANTHER" id="PTHR30250:SF10">
    <property type="entry name" value="LIPOPOLYSACCHARIDE BIOSYNTHESIS PROTEIN WZXC"/>
    <property type="match status" value="1"/>
</dbReference>
<evidence type="ECO:0000313" key="7">
    <source>
        <dbReference type="EMBL" id="RGV19366.1"/>
    </source>
</evidence>
<evidence type="ECO:0000256" key="5">
    <source>
        <dbReference type="ARBA" id="ARBA00022989"/>
    </source>
</evidence>
<dbReference type="RefSeq" id="WP_118108546.1">
    <property type="nucleotide sequence ID" value="NZ_JABWDG010000056.1"/>
</dbReference>
<protein>
    <submittedName>
        <fullName evidence="7">Colanic acid exporter</fullName>
    </submittedName>
</protein>
<sequence length="478" mass="54926">MGFKEDAIGGIRWTSVSTLFLAASQLITTAILARLLTKSDFGLMAIIMVVNGFAEIFMDFGITVAILHKQNITHREYSSLYWVNMLMGFAIYAVLFLITPFLASFYENIELLKLIPLMCLAIPLSSIGRQQKTVLQKELFFKDIALVDIISSVLGLMVAIFLAYARWGVYALVLSNLIRYTVANIIYFFIGIKKVPIRFHLSFKETVPFFKIGMYNTAGQIINYFSCSFDVLIIGKLLGAEVLGVYNLAKELVVKPSAVIRPILIRVVTPLFAKIQENRGLLLSNFFNVQKFITNINAYVYLGIALLAEPIIHIYYGSGYESCVSLVIILALYYMLREYGTPIGMICIAKGRTDIDMWWNVLVLCVSPVFIYIGALYSVKAVTYNLLFLNLILLYPGWYMYARRLLQISFWSYYRSLFFSLRLFLFPVICIVLFLMFFKLPILYEFLLGGLLYTLLLFIVFWRFEKKMIQFVFQIIKR</sequence>
<reference evidence="7 8" key="1">
    <citation type="submission" date="2018-08" db="EMBL/GenBank/DDBJ databases">
        <title>A genome reference for cultivated species of the human gut microbiota.</title>
        <authorList>
            <person name="Zou Y."/>
            <person name="Xue W."/>
            <person name="Luo G."/>
        </authorList>
    </citation>
    <scope>NUCLEOTIDE SEQUENCE [LARGE SCALE GENOMIC DNA]</scope>
    <source>
        <strain evidence="7 8">AF14-6AC</strain>
    </source>
</reference>
<dbReference type="Pfam" id="PF13440">
    <property type="entry name" value="Polysacc_synt_3"/>
    <property type="match status" value="1"/>
</dbReference>
<dbReference type="CDD" id="cd13127">
    <property type="entry name" value="MATE_tuaB_like"/>
    <property type="match status" value="1"/>
</dbReference>
<evidence type="ECO:0000256" key="2">
    <source>
        <dbReference type="ARBA" id="ARBA00007430"/>
    </source>
</evidence>
<dbReference type="InterPro" id="IPR050833">
    <property type="entry name" value="Poly_Biosynth_Transport"/>
</dbReference>
<comment type="caution">
    <text evidence="7">The sequence shown here is derived from an EMBL/GenBank/DDBJ whole genome shotgun (WGS) entry which is preliminary data.</text>
</comment>
<dbReference type="EMBL" id="QRYW01000051">
    <property type="protein sequence ID" value="RGV19366.1"/>
    <property type="molecule type" value="Genomic_DNA"/>
</dbReference>
<dbReference type="PANTHER" id="PTHR30250">
    <property type="entry name" value="PST FAMILY PREDICTED COLANIC ACID TRANSPORTER"/>
    <property type="match status" value="1"/>
</dbReference>
<evidence type="ECO:0000256" key="3">
    <source>
        <dbReference type="ARBA" id="ARBA00022475"/>
    </source>
</evidence>
<dbReference type="AlphaFoldDB" id="A0A412W620"/>
<keyword evidence="5" id="KW-1133">Transmembrane helix</keyword>
<dbReference type="NCBIfam" id="NF007773">
    <property type="entry name" value="PRK10459.1"/>
    <property type="match status" value="1"/>
</dbReference>
<keyword evidence="6" id="KW-0472">Membrane</keyword>
<keyword evidence="4" id="KW-0812">Transmembrane</keyword>
<gene>
    <name evidence="7" type="ORF">DWW24_18585</name>
</gene>
<dbReference type="Proteomes" id="UP000283426">
    <property type="component" value="Unassembled WGS sequence"/>
</dbReference>
<organism evidence="7 8">
    <name type="scientific">Odoribacter splanchnicus</name>
    <dbReference type="NCBI Taxonomy" id="28118"/>
    <lineage>
        <taxon>Bacteria</taxon>
        <taxon>Pseudomonadati</taxon>
        <taxon>Bacteroidota</taxon>
        <taxon>Bacteroidia</taxon>
        <taxon>Bacteroidales</taxon>
        <taxon>Odoribacteraceae</taxon>
        <taxon>Odoribacter</taxon>
    </lineage>
</organism>
<proteinExistence type="inferred from homology"/>
<evidence type="ECO:0000256" key="6">
    <source>
        <dbReference type="ARBA" id="ARBA00023136"/>
    </source>
</evidence>
<accession>A0A412W620</accession>
<evidence type="ECO:0000256" key="4">
    <source>
        <dbReference type="ARBA" id="ARBA00022692"/>
    </source>
</evidence>
<name>A0A412W620_9BACT</name>